<dbReference type="AlphaFoldDB" id="A0A291BA44"/>
<reference evidence="2" key="1">
    <citation type="submission" date="2017-04" db="EMBL/GenBank/DDBJ databases">
        <title>Genome evolution of the luminous symbionts of deep sea anglerfish.</title>
        <authorList>
            <person name="Hendry T.A."/>
        </authorList>
    </citation>
    <scope>NUCLEOTIDE SEQUENCE [LARGE SCALE GENOMIC DNA]</scope>
</reference>
<accession>A0A291BA44</accession>
<gene>
    <name evidence="1" type="ORF">BTN50_1390</name>
</gene>
<proteinExistence type="predicted"/>
<organism evidence="1 2">
    <name type="scientific">Candidatus Enterovibrio altilux</name>
    <dbReference type="NCBI Taxonomy" id="1927128"/>
    <lineage>
        <taxon>Bacteria</taxon>
        <taxon>Pseudomonadati</taxon>
        <taxon>Pseudomonadota</taxon>
        <taxon>Gammaproteobacteria</taxon>
        <taxon>Vibrionales</taxon>
        <taxon>Vibrionaceae</taxon>
        <taxon>Enterovibrio</taxon>
    </lineage>
</organism>
<evidence type="ECO:0000313" key="1">
    <source>
        <dbReference type="EMBL" id="ATF09870.1"/>
    </source>
</evidence>
<keyword evidence="2" id="KW-1185">Reference proteome</keyword>
<evidence type="ECO:0000313" key="2">
    <source>
        <dbReference type="Proteomes" id="UP000218160"/>
    </source>
</evidence>
<sequence>MWLNKERKYARKSLRIRSKTIAIEKGKEAYLEIFANRKMGKTYFSLTIKEGVNHYLEYRKKNVESGLIVKGRYKTIKTHLQNFLDFIGKDTKIKELERIECEDYFYERMKKSKNNVK</sequence>
<dbReference type="KEGG" id="elux:BTN50_1390"/>
<dbReference type="EMBL" id="CP020660">
    <property type="protein sequence ID" value="ATF09870.1"/>
    <property type="molecule type" value="Genomic_DNA"/>
</dbReference>
<dbReference type="Proteomes" id="UP000218160">
    <property type="component" value="Chromosome 1"/>
</dbReference>
<protein>
    <submittedName>
        <fullName evidence="1">Site-specific recombinase, phage integrase family</fullName>
    </submittedName>
</protein>
<name>A0A291BA44_9GAMM</name>